<keyword evidence="4" id="KW-1185">Reference proteome</keyword>
<keyword evidence="2" id="KW-0472">Membrane</keyword>
<sequence length="294" mass="31944">MIRLLMLLLGVDYLRSRWKALARTGAISMVVGIVLFLADGIVEIALAIFFIQPYPTHYVGTVPYCPGARPGLRWLELLLLASRVRRLAGNPGVSDNAKSAAAAAAPDAGAHRLTTWDGPPSADERALTVHVWMPVGTAKSEACRHPIIDRHIAEVDRDGVISIGHAALESPEGIYISLYPAVEIDRSPDDFARPLRATRENDAPACSSRTIRPSRKRGARRRCRSASATAMPAACVKDGLMPALCSAVSLTARERTSYRCALRRCMPTTVTAAQHTRLSTAISVKNRSWMRTAP</sequence>
<keyword evidence="2" id="KW-0812">Transmembrane</keyword>
<reference evidence="3 4" key="1">
    <citation type="submission" date="2021-08" db="EMBL/GenBank/DDBJ databases">
        <authorList>
            <person name="Peeters C."/>
        </authorList>
    </citation>
    <scope>NUCLEOTIDE SEQUENCE [LARGE SCALE GENOMIC DNA]</scope>
    <source>
        <strain evidence="3 4">LMG 23992</strain>
    </source>
</reference>
<feature type="compositionally biased region" description="Basic residues" evidence="1">
    <location>
        <begin position="212"/>
        <end position="223"/>
    </location>
</feature>
<feature type="region of interest" description="Disordered" evidence="1">
    <location>
        <begin position="202"/>
        <end position="223"/>
    </location>
</feature>
<evidence type="ECO:0000256" key="2">
    <source>
        <dbReference type="SAM" id="Phobius"/>
    </source>
</evidence>
<evidence type="ECO:0000313" key="3">
    <source>
        <dbReference type="EMBL" id="CAG9177476.1"/>
    </source>
</evidence>
<evidence type="ECO:0000256" key="1">
    <source>
        <dbReference type="SAM" id="MobiDB-lite"/>
    </source>
</evidence>
<name>A0ABN7YZ90_9BURK</name>
<protein>
    <submittedName>
        <fullName evidence="3">Uncharacterized protein</fullName>
    </submittedName>
</protein>
<dbReference type="Proteomes" id="UP000727654">
    <property type="component" value="Unassembled WGS sequence"/>
</dbReference>
<organism evidence="3 4">
    <name type="scientific">Cupriavidus laharis</name>
    <dbReference type="NCBI Taxonomy" id="151654"/>
    <lineage>
        <taxon>Bacteria</taxon>
        <taxon>Pseudomonadati</taxon>
        <taxon>Pseudomonadota</taxon>
        <taxon>Betaproteobacteria</taxon>
        <taxon>Burkholderiales</taxon>
        <taxon>Burkholderiaceae</taxon>
        <taxon>Cupriavidus</taxon>
    </lineage>
</organism>
<comment type="caution">
    <text evidence="3">The sequence shown here is derived from an EMBL/GenBank/DDBJ whole genome shotgun (WGS) entry which is preliminary data.</text>
</comment>
<gene>
    <name evidence="3" type="ORF">LMG23992_03515</name>
</gene>
<keyword evidence="2" id="KW-1133">Transmembrane helix</keyword>
<accession>A0ABN7YZ90</accession>
<proteinExistence type="predicted"/>
<evidence type="ECO:0000313" key="4">
    <source>
        <dbReference type="Proteomes" id="UP000727654"/>
    </source>
</evidence>
<dbReference type="EMBL" id="CAJZAI010000008">
    <property type="protein sequence ID" value="CAG9177476.1"/>
    <property type="molecule type" value="Genomic_DNA"/>
</dbReference>
<feature type="transmembrane region" description="Helical" evidence="2">
    <location>
        <begin position="26"/>
        <end position="51"/>
    </location>
</feature>